<protein>
    <submittedName>
        <fullName evidence="1">Uncharacterized protein</fullName>
    </submittedName>
</protein>
<accession>A0A6M3L5L9</accession>
<gene>
    <name evidence="1" type="ORF">MM415B02422_0003</name>
</gene>
<proteinExistence type="predicted"/>
<name>A0A6M3L5L9_9ZZZZ</name>
<evidence type="ECO:0000313" key="1">
    <source>
        <dbReference type="EMBL" id="QJA90217.1"/>
    </source>
</evidence>
<dbReference type="EMBL" id="MT142898">
    <property type="protein sequence ID" value="QJA90217.1"/>
    <property type="molecule type" value="Genomic_DNA"/>
</dbReference>
<dbReference type="AlphaFoldDB" id="A0A6M3L5L9"/>
<reference evidence="1" key="1">
    <citation type="submission" date="2020-03" db="EMBL/GenBank/DDBJ databases">
        <title>The deep terrestrial virosphere.</title>
        <authorList>
            <person name="Holmfeldt K."/>
            <person name="Nilsson E."/>
            <person name="Simone D."/>
            <person name="Lopez-Fernandez M."/>
            <person name="Wu X."/>
            <person name="de Brujin I."/>
            <person name="Lundin D."/>
            <person name="Andersson A."/>
            <person name="Bertilsson S."/>
            <person name="Dopson M."/>
        </authorList>
    </citation>
    <scope>NUCLEOTIDE SEQUENCE</scope>
    <source>
        <strain evidence="1">MM415B02422</strain>
    </source>
</reference>
<sequence length="63" mass="7246">MPRRYCEIVQTFVFTNQEALESLVEAAELIRDAMEDAPWSETLKEAWEKLDYAAQHIGVADES</sequence>
<organism evidence="1">
    <name type="scientific">viral metagenome</name>
    <dbReference type="NCBI Taxonomy" id="1070528"/>
    <lineage>
        <taxon>unclassified sequences</taxon>
        <taxon>metagenomes</taxon>
        <taxon>organismal metagenomes</taxon>
    </lineage>
</organism>